<feature type="compositionally biased region" description="Pro residues" evidence="1">
    <location>
        <begin position="1"/>
        <end position="10"/>
    </location>
</feature>
<proteinExistence type="predicted"/>
<sequence>PPAAPQPRLPPRARHQHRQPRGGAAAGHHLAGRPRRVRARCRRPATTAELRGGRRGAPGVLVRQRPVFARCKSYGARVFSAAAGRGQNILRRRPRPQRGRAGAGTPAVALSSAWCYVRLTLVECRSERALHNG</sequence>
<reference evidence="2" key="1">
    <citation type="journal article" date="2019" name="Sci. Rep.">
        <title>Draft genome of Tanacetum cinerariifolium, the natural source of mosquito coil.</title>
        <authorList>
            <person name="Yamashiro T."/>
            <person name="Shiraishi A."/>
            <person name="Satake H."/>
            <person name="Nakayama K."/>
        </authorList>
    </citation>
    <scope>NUCLEOTIDE SEQUENCE</scope>
</reference>
<organism evidence="2">
    <name type="scientific">Tanacetum cinerariifolium</name>
    <name type="common">Dalmatian daisy</name>
    <name type="synonym">Chrysanthemum cinerariifolium</name>
    <dbReference type="NCBI Taxonomy" id="118510"/>
    <lineage>
        <taxon>Eukaryota</taxon>
        <taxon>Viridiplantae</taxon>
        <taxon>Streptophyta</taxon>
        <taxon>Embryophyta</taxon>
        <taxon>Tracheophyta</taxon>
        <taxon>Spermatophyta</taxon>
        <taxon>Magnoliopsida</taxon>
        <taxon>eudicotyledons</taxon>
        <taxon>Gunneridae</taxon>
        <taxon>Pentapetalae</taxon>
        <taxon>asterids</taxon>
        <taxon>campanulids</taxon>
        <taxon>Asterales</taxon>
        <taxon>Asteraceae</taxon>
        <taxon>Asteroideae</taxon>
        <taxon>Anthemideae</taxon>
        <taxon>Anthemidinae</taxon>
        <taxon>Tanacetum</taxon>
    </lineage>
</organism>
<gene>
    <name evidence="2" type="ORF">Tci_897807</name>
</gene>
<feature type="compositionally biased region" description="Basic residues" evidence="1">
    <location>
        <begin position="30"/>
        <end position="39"/>
    </location>
</feature>
<accession>A0A699UWS6</accession>
<comment type="caution">
    <text evidence="2">The sequence shown here is derived from an EMBL/GenBank/DDBJ whole genome shotgun (WGS) entry which is preliminary data.</text>
</comment>
<evidence type="ECO:0000256" key="1">
    <source>
        <dbReference type="SAM" id="MobiDB-lite"/>
    </source>
</evidence>
<protein>
    <submittedName>
        <fullName evidence="2">Uncharacterized protein</fullName>
    </submittedName>
</protein>
<dbReference type="EMBL" id="BKCJ011363792">
    <property type="protein sequence ID" value="GFD25838.1"/>
    <property type="molecule type" value="Genomic_DNA"/>
</dbReference>
<feature type="compositionally biased region" description="Basic residues" evidence="1">
    <location>
        <begin position="11"/>
        <end position="20"/>
    </location>
</feature>
<feature type="non-terminal residue" evidence="2">
    <location>
        <position position="1"/>
    </location>
</feature>
<feature type="region of interest" description="Disordered" evidence="1">
    <location>
        <begin position="1"/>
        <end position="39"/>
    </location>
</feature>
<dbReference type="AlphaFoldDB" id="A0A699UWS6"/>
<evidence type="ECO:0000313" key="2">
    <source>
        <dbReference type="EMBL" id="GFD25838.1"/>
    </source>
</evidence>
<name>A0A699UWS6_TANCI</name>